<dbReference type="SUPFAM" id="SSF52129">
    <property type="entry name" value="Caspase-like"/>
    <property type="match status" value="1"/>
</dbReference>
<dbReference type="PROSITE" id="PS50207">
    <property type="entry name" value="CASPASE_P10"/>
    <property type="match status" value="1"/>
</dbReference>
<dbReference type="GO" id="GO:0006508">
    <property type="term" value="P:proteolysis"/>
    <property type="evidence" value="ECO:0007669"/>
    <property type="project" value="UniProtKB-KW"/>
</dbReference>
<dbReference type="InterPro" id="IPR011600">
    <property type="entry name" value="Pept_C14_caspase"/>
</dbReference>
<evidence type="ECO:0000259" key="10">
    <source>
        <dbReference type="PROSITE" id="PS50208"/>
    </source>
</evidence>
<dbReference type="InterPro" id="IPR029030">
    <property type="entry name" value="Caspase-like_dom_sf"/>
</dbReference>
<dbReference type="GO" id="GO:0005737">
    <property type="term" value="C:cytoplasm"/>
    <property type="evidence" value="ECO:0007669"/>
    <property type="project" value="UniProtKB-ARBA"/>
</dbReference>
<gene>
    <name evidence="11" type="ORF">MNOR_LOCUS22303</name>
</gene>
<dbReference type="PANTHER" id="PTHR48169">
    <property type="entry name" value="DED DOMAIN-CONTAINING PROTEIN"/>
    <property type="match status" value="1"/>
</dbReference>
<dbReference type="Pfam" id="PF00656">
    <property type="entry name" value="Peptidase_C14"/>
    <property type="match status" value="1"/>
</dbReference>
<dbReference type="GO" id="GO:0051604">
    <property type="term" value="P:protein maturation"/>
    <property type="evidence" value="ECO:0007669"/>
    <property type="project" value="UniProtKB-ARBA"/>
</dbReference>
<sequence length="305" mass="35487">MDEKHEKSSESIDGNPEGYTNTDNIRQDVDEVDALQVVSADSPDYNMSQDKRGYAIIFKQQKYNRNGPKERNCASYDANECSKTFKTLGFEVHEYSDLTKQEFLNTLDDISEWQHENCDSLAVIFMSHGTYENKEEYIWLKDDKVPTSKLWNCFTPDKCMQLAGKPKMFFIQACRGVEAEKVINLKTDSVDSVKQEDDYTIPFHSDMLIMWASYPEMVSFRRKTDEKYTIKGSVFLHFLCQVLARDYAMEDLYSMLLTVTRNVAIQYTSEIDDKRLDNKKQMPYTVSTLMRKVFFGKNQDAVNNV</sequence>
<keyword evidence="2" id="KW-0645">Protease</keyword>
<proteinExistence type="inferred from homology"/>
<dbReference type="SMART" id="SM00115">
    <property type="entry name" value="CASc"/>
    <property type="match status" value="1"/>
</dbReference>
<dbReference type="GO" id="GO:0004197">
    <property type="term" value="F:cysteine-type endopeptidase activity"/>
    <property type="evidence" value="ECO:0007669"/>
    <property type="project" value="InterPro"/>
</dbReference>
<comment type="caution">
    <text evidence="11">The sequence shown here is derived from an EMBL/GenBank/DDBJ whole genome shotgun (WGS) entry which is preliminary data.</text>
</comment>
<dbReference type="PROSITE" id="PS50208">
    <property type="entry name" value="CASPASE_P20"/>
    <property type="match status" value="1"/>
</dbReference>
<dbReference type="InterPro" id="IPR001309">
    <property type="entry name" value="Pept_C14_p20"/>
</dbReference>
<evidence type="ECO:0000256" key="7">
    <source>
        <dbReference type="RuleBase" id="RU003971"/>
    </source>
</evidence>
<dbReference type="GO" id="GO:0043067">
    <property type="term" value="P:regulation of programmed cell death"/>
    <property type="evidence" value="ECO:0007669"/>
    <property type="project" value="UniProtKB-ARBA"/>
</dbReference>
<dbReference type="InterPro" id="IPR015917">
    <property type="entry name" value="Pept_C14A"/>
</dbReference>
<dbReference type="GO" id="GO:0006915">
    <property type="term" value="P:apoptotic process"/>
    <property type="evidence" value="ECO:0007669"/>
    <property type="project" value="UniProtKB-KW"/>
</dbReference>
<evidence type="ECO:0000256" key="5">
    <source>
        <dbReference type="ARBA" id="ARBA00022807"/>
    </source>
</evidence>
<evidence type="ECO:0000256" key="8">
    <source>
        <dbReference type="SAM" id="MobiDB-lite"/>
    </source>
</evidence>
<evidence type="ECO:0000256" key="3">
    <source>
        <dbReference type="ARBA" id="ARBA00022703"/>
    </source>
</evidence>
<keyword evidence="3" id="KW-0053">Apoptosis</keyword>
<dbReference type="AlphaFoldDB" id="A0AAV2RDH9"/>
<dbReference type="Gene3D" id="3.30.70.1470">
    <property type="entry name" value="Caspase-like"/>
    <property type="match status" value="1"/>
</dbReference>
<dbReference type="EMBL" id="CAXKWB010018662">
    <property type="protein sequence ID" value="CAL4121132.1"/>
    <property type="molecule type" value="Genomic_DNA"/>
</dbReference>
<dbReference type="InterPro" id="IPR033139">
    <property type="entry name" value="Caspase_cys_AS"/>
</dbReference>
<feature type="domain" description="Caspase family p10" evidence="9">
    <location>
        <begin position="197"/>
        <end position="297"/>
    </location>
</feature>
<dbReference type="PANTHER" id="PTHR48169:SF7">
    <property type="entry name" value="CASPASE 10"/>
    <property type="match status" value="1"/>
</dbReference>
<name>A0AAV2RDH9_MEGNR</name>
<dbReference type="InterPro" id="IPR016129">
    <property type="entry name" value="Caspase_his_AS"/>
</dbReference>
<evidence type="ECO:0000313" key="11">
    <source>
        <dbReference type="EMBL" id="CAL4121132.1"/>
    </source>
</evidence>
<feature type="domain" description="Caspase family p20" evidence="10">
    <location>
        <begin position="51"/>
        <end position="178"/>
    </location>
</feature>
<dbReference type="PROSITE" id="PS01122">
    <property type="entry name" value="CASPASE_CYS"/>
    <property type="match status" value="1"/>
</dbReference>
<dbReference type="Proteomes" id="UP001497623">
    <property type="component" value="Unassembled WGS sequence"/>
</dbReference>
<keyword evidence="12" id="KW-1185">Reference proteome</keyword>
<evidence type="ECO:0008006" key="13">
    <source>
        <dbReference type="Google" id="ProtNLM"/>
    </source>
</evidence>
<evidence type="ECO:0000256" key="2">
    <source>
        <dbReference type="ARBA" id="ARBA00022670"/>
    </source>
</evidence>
<evidence type="ECO:0000256" key="6">
    <source>
        <dbReference type="ARBA" id="ARBA00023145"/>
    </source>
</evidence>
<accession>A0AAV2RDH9</accession>
<comment type="similarity">
    <text evidence="1 7">Belongs to the peptidase C14A family.</text>
</comment>
<evidence type="ECO:0000259" key="9">
    <source>
        <dbReference type="PROSITE" id="PS50207"/>
    </source>
</evidence>
<dbReference type="Gene3D" id="3.40.50.1460">
    <property type="match status" value="1"/>
</dbReference>
<feature type="compositionally biased region" description="Basic and acidic residues" evidence="8">
    <location>
        <begin position="1"/>
        <end position="10"/>
    </location>
</feature>
<dbReference type="PRINTS" id="PR00376">
    <property type="entry name" value="IL1BCENZYME"/>
</dbReference>
<organism evidence="11 12">
    <name type="scientific">Meganyctiphanes norvegica</name>
    <name type="common">Northern krill</name>
    <name type="synonym">Thysanopoda norvegica</name>
    <dbReference type="NCBI Taxonomy" id="48144"/>
    <lineage>
        <taxon>Eukaryota</taxon>
        <taxon>Metazoa</taxon>
        <taxon>Ecdysozoa</taxon>
        <taxon>Arthropoda</taxon>
        <taxon>Crustacea</taxon>
        <taxon>Multicrustacea</taxon>
        <taxon>Malacostraca</taxon>
        <taxon>Eumalacostraca</taxon>
        <taxon>Eucarida</taxon>
        <taxon>Euphausiacea</taxon>
        <taxon>Euphausiidae</taxon>
        <taxon>Meganyctiphanes</taxon>
    </lineage>
</organism>
<feature type="region of interest" description="Disordered" evidence="8">
    <location>
        <begin position="1"/>
        <end position="28"/>
    </location>
</feature>
<protein>
    <recommendedName>
        <fullName evidence="13">Caspase-1</fullName>
    </recommendedName>
</protein>
<keyword evidence="5" id="KW-0788">Thiol protease</keyword>
<reference evidence="11 12" key="1">
    <citation type="submission" date="2024-05" db="EMBL/GenBank/DDBJ databases">
        <authorList>
            <person name="Wallberg A."/>
        </authorList>
    </citation>
    <scope>NUCLEOTIDE SEQUENCE [LARGE SCALE GENOMIC DNA]</scope>
</reference>
<keyword evidence="4" id="KW-0378">Hydrolase</keyword>
<evidence type="ECO:0000256" key="1">
    <source>
        <dbReference type="ARBA" id="ARBA00010134"/>
    </source>
</evidence>
<keyword evidence="6" id="KW-0865">Zymogen</keyword>
<evidence type="ECO:0000256" key="4">
    <source>
        <dbReference type="ARBA" id="ARBA00022801"/>
    </source>
</evidence>
<dbReference type="PROSITE" id="PS01121">
    <property type="entry name" value="CASPASE_HIS"/>
    <property type="match status" value="1"/>
</dbReference>
<dbReference type="InterPro" id="IPR002138">
    <property type="entry name" value="Pept_C14_p10"/>
</dbReference>
<evidence type="ECO:0000313" key="12">
    <source>
        <dbReference type="Proteomes" id="UP001497623"/>
    </source>
</evidence>